<dbReference type="Gene3D" id="3.40.220.10">
    <property type="entry name" value="Leucine Aminopeptidase, subunit E, domain 1"/>
    <property type="match status" value="1"/>
</dbReference>
<feature type="compositionally biased region" description="Low complexity" evidence="5">
    <location>
        <begin position="164"/>
        <end position="174"/>
    </location>
</feature>
<feature type="compositionally biased region" description="Polar residues" evidence="5">
    <location>
        <begin position="367"/>
        <end position="376"/>
    </location>
</feature>
<dbReference type="GeneID" id="14924297"/>
<sequence length="675" mass="73056">MVLGRGLCGVPSSDKRCSRKQAELMLGRNGSLSLVPRGVNPAYLKRAADKGGEAVMLQRNEKYSLEDGDVFTLVANCYPFTVLRCSQERPTKEAPMITSLVAAPKRVEPVKEGAKPSIGNGNKKGQPASEQANQKKWKCVECTFLNEAYTTFCDMCEASKKESPPTAAPAAAAPKPTPPSSLGTKRKAQDDDEEAEDAPRRSASPERKRPKIDSEPEDERPVCPYGKACYRKNPAHFKENSHPWLEKKTKSMTTAKKPTAVADYRDGPAPAKPATKTEKPPKAYTSDSAGPPKEDIKKKKKEEAPKPLEYESKKPSPKIPKGGDWMDEVPPPAPKKIEKPKPAQPSTPAPSQSSSSGSKPSFSAPAQSQTTVSPSGKKTLKLIPTKVAPGARLVLDYNSDEDEEEEIAPKQTGTSSSPQLKPPRPANVPVKKTPSLQSLAALLSQDERGSTSTSTSVTGKPKSGNTAKQPATDTTQTVSKALAGSLATAKGRPFSPPSISRAKSLAFPSFGTSMLDMQPKRAAAVIRKTAKKFLRARPDKDIRLVLVLEGKQDPVLVFFEEKGIPDPRFTVATTPITKLDNISGHGDGLAAARRWNETKKLYSTASECGQVYPVPLPADSPLYSQQGVRAVVHCRPPNMNPAKPDCLNDEKEGKRLLKETYKRLFQFFGATLDLL</sequence>
<dbReference type="GO" id="GO:0006302">
    <property type="term" value="P:double-strand break repair"/>
    <property type="evidence" value="ECO:0007669"/>
    <property type="project" value="InterPro"/>
</dbReference>
<keyword evidence="2 4" id="KW-0863">Zinc-finger</keyword>
<dbReference type="SUPFAM" id="SSF49879">
    <property type="entry name" value="SMAD/FHA domain"/>
    <property type="match status" value="1"/>
</dbReference>
<feature type="compositionally biased region" description="Low complexity" evidence="5">
    <location>
        <begin position="435"/>
        <end position="458"/>
    </location>
</feature>
<feature type="region of interest" description="Disordered" evidence="5">
    <location>
        <begin position="107"/>
        <end position="132"/>
    </location>
</feature>
<dbReference type="GO" id="GO:0005634">
    <property type="term" value="C:nucleus"/>
    <property type="evidence" value="ECO:0007669"/>
    <property type="project" value="TreeGrafter"/>
</dbReference>
<dbReference type="GO" id="GO:0035861">
    <property type="term" value="C:site of double-strand break"/>
    <property type="evidence" value="ECO:0007669"/>
    <property type="project" value="TreeGrafter"/>
</dbReference>
<dbReference type="SMART" id="SM00547">
    <property type="entry name" value="ZnF_RBZ"/>
    <property type="match status" value="1"/>
</dbReference>
<feature type="compositionally biased region" description="Basic and acidic residues" evidence="5">
    <location>
        <begin position="292"/>
        <end position="314"/>
    </location>
</feature>
<dbReference type="InterPro" id="IPR008984">
    <property type="entry name" value="SMAD_FHA_dom_sf"/>
</dbReference>
<dbReference type="SUPFAM" id="SSF90209">
    <property type="entry name" value="Ran binding protein zinc finger-like"/>
    <property type="match status" value="1"/>
</dbReference>
<dbReference type="GO" id="GO:0008270">
    <property type="term" value="F:zinc ion binding"/>
    <property type="evidence" value="ECO:0007669"/>
    <property type="project" value="UniProtKB-KW"/>
</dbReference>
<dbReference type="PROSITE" id="PS50199">
    <property type="entry name" value="ZF_RANBP2_2"/>
    <property type="match status" value="1"/>
</dbReference>
<feature type="compositionally biased region" description="Polar residues" evidence="5">
    <location>
        <begin position="463"/>
        <end position="476"/>
    </location>
</feature>
<organism evidence="7 8">
    <name type="scientific">Acanthamoeba castellanii (strain ATCC 30010 / Neff)</name>
    <dbReference type="NCBI Taxonomy" id="1257118"/>
    <lineage>
        <taxon>Eukaryota</taxon>
        <taxon>Amoebozoa</taxon>
        <taxon>Discosea</taxon>
        <taxon>Longamoebia</taxon>
        <taxon>Centramoebida</taxon>
        <taxon>Acanthamoebidae</taxon>
        <taxon>Acanthamoeba</taxon>
    </lineage>
</organism>
<evidence type="ECO:0000256" key="1">
    <source>
        <dbReference type="ARBA" id="ARBA00022723"/>
    </source>
</evidence>
<dbReference type="GO" id="GO:0003906">
    <property type="term" value="F:DNA-(apurinic or apyrimidinic site) endonuclease activity"/>
    <property type="evidence" value="ECO:0007669"/>
    <property type="project" value="InterPro"/>
</dbReference>
<evidence type="ECO:0000256" key="2">
    <source>
        <dbReference type="ARBA" id="ARBA00022771"/>
    </source>
</evidence>
<dbReference type="Proteomes" id="UP000011083">
    <property type="component" value="Unassembled WGS sequence"/>
</dbReference>
<dbReference type="InterPro" id="IPR039253">
    <property type="entry name" value="APLF"/>
</dbReference>
<dbReference type="STRING" id="1257118.L8HCQ0"/>
<gene>
    <name evidence="7" type="ORF">ACA1_069080</name>
</gene>
<keyword evidence="1" id="KW-0479">Metal-binding</keyword>
<reference evidence="7 8" key="1">
    <citation type="journal article" date="2013" name="Genome Biol.">
        <title>Genome of Acanthamoeba castellanii highlights extensive lateral gene transfer and early evolution of tyrosine kinase signaling.</title>
        <authorList>
            <person name="Clarke M."/>
            <person name="Lohan A.J."/>
            <person name="Liu B."/>
            <person name="Lagkouvardos I."/>
            <person name="Roy S."/>
            <person name="Zafar N."/>
            <person name="Bertelli C."/>
            <person name="Schilde C."/>
            <person name="Kianianmomeni A."/>
            <person name="Burglin T.R."/>
            <person name="Frech C."/>
            <person name="Turcotte B."/>
            <person name="Kopec K.O."/>
            <person name="Synnott J.M."/>
            <person name="Choo C."/>
            <person name="Paponov I."/>
            <person name="Finkler A."/>
            <person name="Soon Heng Tan C."/>
            <person name="Hutchins A.P."/>
            <person name="Weinmeier T."/>
            <person name="Rattei T."/>
            <person name="Chu J.S."/>
            <person name="Gimenez G."/>
            <person name="Irimia M."/>
            <person name="Rigden D.J."/>
            <person name="Fitzpatrick D.A."/>
            <person name="Lorenzo-Morales J."/>
            <person name="Bateman A."/>
            <person name="Chiu C.H."/>
            <person name="Tang P."/>
            <person name="Hegemann P."/>
            <person name="Fromm H."/>
            <person name="Raoult D."/>
            <person name="Greub G."/>
            <person name="Miranda-Saavedra D."/>
            <person name="Chen N."/>
            <person name="Nash P."/>
            <person name="Ginger M.L."/>
            <person name="Horn M."/>
            <person name="Schaap P."/>
            <person name="Caler L."/>
            <person name="Loftus B."/>
        </authorList>
    </citation>
    <scope>NUCLEOTIDE SEQUENCE [LARGE SCALE GENOMIC DNA]</scope>
    <source>
        <strain evidence="7 8">Neff</strain>
    </source>
</reference>
<feature type="domain" description="RanBP2-type" evidence="6">
    <location>
        <begin position="131"/>
        <end position="162"/>
    </location>
</feature>
<dbReference type="OrthoDB" id="10256774at2759"/>
<dbReference type="Gene3D" id="2.60.200.20">
    <property type="match status" value="1"/>
</dbReference>
<dbReference type="RefSeq" id="XP_004352852.1">
    <property type="nucleotide sequence ID" value="XM_004352800.1"/>
</dbReference>
<dbReference type="InterPro" id="IPR019406">
    <property type="entry name" value="APLF_PBZ"/>
</dbReference>
<evidence type="ECO:0000256" key="3">
    <source>
        <dbReference type="ARBA" id="ARBA00022833"/>
    </source>
</evidence>
<dbReference type="KEGG" id="acan:ACA1_069080"/>
<dbReference type="PROSITE" id="PS01358">
    <property type="entry name" value="ZF_RANBP2_1"/>
    <property type="match status" value="1"/>
</dbReference>
<keyword evidence="8" id="KW-1185">Reference proteome</keyword>
<evidence type="ECO:0000313" key="7">
    <source>
        <dbReference type="EMBL" id="ELR23324.1"/>
    </source>
</evidence>
<feature type="compositionally biased region" description="Basic and acidic residues" evidence="5">
    <location>
        <begin position="197"/>
        <end position="214"/>
    </location>
</feature>
<dbReference type="InterPro" id="IPR036443">
    <property type="entry name" value="Znf_RanBP2_sf"/>
</dbReference>
<dbReference type="EMBL" id="KB007857">
    <property type="protein sequence ID" value="ELR23324.1"/>
    <property type="molecule type" value="Genomic_DNA"/>
</dbReference>
<feature type="region of interest" description="Disordered" evidence="5">
    <location>
        <begin position="163"/>
        <end position="476"/>
    </location>
</feature>
<dbReference type="InterPro" id="IPR001876">
    <property type="entry name" value="Znf_RanBP2"/>
</dbReference>
<dbReference type="PANTHER" id="PTHR21315:SF2">
    <property type="entry name" value="APRATAXIN AND PNK-LIKE FACTOR"/>
    <property type="match status" value="1"/>
</dbReference>
<dbReference type="AlphaFoldDB" id="L8HCQ0"/>
<protein>
    <recommendedName>
        <fullName evidence="6">RanBP2-type domain-containing protein</fullName>
    </recommendedName>
</protein>
<proteinExistence type="predicted"/>
<dbReference type="SUPFAM" id="SSF52949">
    <property type="entry name" value="Macro domain-like"/>
    <property type="match status" value="1"/>
</dbReference>
<name>L8HCQ0_ACACF</name>
<dbReference type="GO" id="GO:0008408">
    <property type="term" value="F:3'-5' exonuclease activity"/>
    <property type="evidence" value="ECO:0007669"/>
    <property type="project" value="InterPro"/>
</dbReference>
<dbReference type="VEuPathDB" id="AmoebaDB:ACA1_069080"/>
<dbReference type="Pfam" id="PF10283">
    <property type="entry name" value="zf-CCHH"/>
    <property type="match status" value="1"/>
</dbReference>
<accession>L8HCQ0</accession>
<feature type="compositionally biased region" description="Basic and acidic residues" evidence="5">
    <location>
        <begin position="236"/>
        <end position="249"/>
    </location>
</feature>
<evidence type="ECO:0000313" key="8">
    <source>
        <dbReference type="Proteomes" id="UP000011083"/>
    </source>
</evidence>
<keyword evidence="3" id="KW-0862">Zinc</keyword>
<evidence type="ECO:0000256" key="5">
    <source>
        <dbReference type="SAM" id="MobiDB-lite"/>
    </source>
</evidence>
<dbReference type="InterPro" id="IPR043472">
    <property type="entry name" value="Macro_dom-like"/>
</dbReference>
<evidence type="ECO:0000259" key="6">
    <source>
        <dbReference type="PROSITE" id="PS50199"/>
    </source>
</evidence>
<evidence type="ECO:0000256" key="4">
    <source>
        <dbReference type="PROSITE-ProRule" id="PRU00322"/>
    </source>
</evidence>
<dbReference type="Gene3D" id="2.30.30.380">
    <property type="entry name" value="Zn-finger domain of Sec23/24"/>
    <property type="match status" value="1"/>
</dbReference>
<feature type="compositionally biased region" description="Low complexity" evidence="5">
    <location>
        <begin position="349"/>
        <end position="366"/>
    </location>
</feature>
<dbReference type="PANTHER" id="PTHR21315">
    <property type="entry name" value="APRATAXIN AND PNK-LIKE FACTOR-RELATED"/>
    <property type="match status" value="1"/>
</dbReference>
<dbReference type="CDD" id="cd22671">
    <property type="entry name" value="FHA_APTX-like"/>
    <property type="match status" value="1"/>
</dbReference>